<keyword evidence="10" id="KW-1185">Reference proteome</keyword>
<dbReference type="Proteomes" id="UP000018468">
    <property type="component" value="Linkage group LG8"/>
</dbReference>
<dbReference type="Gene3D" id="2.60.200.10">
    <property type="match status" value="1"/>
</dbReference>
<dbReference type="OMA" id="WEALSCK"/>
<name>W5NKM8_LEPOC</name>
<comment type="subcellular location">
    <subcellularLocation>
        <location evidence="1">Nucleus</location>
    </subcellularLocation>
</comment>
<dbReference type="PRINTS" id="PR00267">
    <property type="entry name" value="INTFRNREGFCT"/>
</dbReference>
<dbReference type="HOGENOM" id="CLU_031544_2_0_1"/>
<evidence type="ECO:0000313" key="9">
    <source>
        <dbReference type="Ensembl" id="ENSLOCP00000021187.1"/>
    </source>
</evidence>
<evidence type="ECO:0000256" key="5">
    <source>
        <dbReference type="ARBA" id="ARBA00023163"/>
    </source>
</evidence>
<keyword evidence="2" id="KW-0805">Transcription regulation</keyword>
<dbReference type="SUPFAM" id="SSF46785">
    <property type="entry name" value="Winged helix' DNA-binding domain"/>
    <property type="match status" value="1"/>
</dbReference>
<dbReference type="SUPFAM" id="SSF49879">
    <property type="entry name" value="SMAD/FHA domain"/>
    <property type="match status" value="1"/>
</dbReference>
<dbReference type="GO" id="GO:0002376">
    <property type="term" value="P:immune system process"/>
    <property type="evidence" value="ECO:0000318"/>
    <property type="project" value="GO_Central"/>
</dbReference>
<dbReference type="PANTHER" id="PTHR11949">
    <property type="entry name" value="INTERFERON REGULATORY FACTOR"/>
    <property type="match status" value="1"/>
</dbReference>
<keyword evidence="4" id="KW-0010">Activator</keyword>
<protein>
    <recommendedName>
        <fullName evidence="8">IRF tryptophan pentad repeat domain-containing protein</fullName>
    </recommendedName>
</protein>
<dbReference type="Bgee" id="ENSLOCG00000017144">
    <property type="expression patterns" value="Expressed in pharyngeal gill and 13 other cell types or tissues"/>
</dbReference>
<dbReference type="STRING" id="7918.ENSLOCP00000021187"/>
<keyword evidence="6" id="KW-0539">Nucleus</keyword>
<dbReference type="GO" id="GO:0000978">
    <property type="term" value="F:RNA polymerase II cis-regulatory region sequence-specific DNA binding"/>
    <property type="evidence" value="ECO:0000318"/>
    <property type="project" value="GO_Central"/>
</dbReference>
<dbReference type="InterPro" id="IPR017855">
    <property type="entry name" value="SMAD-like_dom_sf"/>
</dbReference>
<dbReference type="InterPro" id="IPR001346">
    <property type="entry name" value="Interferon_reg_fact_DNA-bd_dom"/>
</dbReference>
<dbReference type="GO" id="GO:0006357">
    <property type="term" value="P:regulation of transcription by RNA polymerase II"/>
    <property type="evidence" value="ECO:0000318"/>
    <property type="project" value="GO_Central"/>
</dbReference>
<evidence type="ECO:0000313" key="10">
    <source>
        <dbReference type="Proteomes" id="UP000018468"/>
    </source>
</evidence>
<evidence type="ECO:0000256" key="2">
    <source>
        <dbReference type="ARBA" id="ARBA00023015"/>
    </source>
</evidence>
<dbReference type="Pfam" id="PF10401">
    <property type="entry name" value="IRF-3"/>
    <property type="match status" value="1"/>
</dbReference>
<dbReference type="CDD" id="cd00103">
    <property type="entry name" value="IRF"/>
    <property type="match status" value="1"/>
</dbReference>
<evidence type="ECO:0000256" key="1">
    <source>
        <dbReference type="ARBA" id="ARBA00004123"/>
    </source>
</evidence>
<dbReference type="InterPro" id="IPR036390">
    <property type="entry name" value="WH_DNA-bd_sf"/>
</dbReference>
<dbReference type="EMBL" id="AHAT01037808">
    <property type="status" value="NOT_ANNOTATED_CDS"/>
    <property type="molecule type" value="Genomic_DNA"/>
</dbReference>
<dbReference type="SMART" id="SM01243">
    <property type="entry name" value="IRF-3"/>
    <property type="match status" value="1"/>
</dbReference>
<dbReference type="SMART" id="SM00348">
    <property type="entry name" value="IRF"/>
    <property type="match status" value="1"/>
</dbReference>
<reference evidence="9" key="3">
    <citation type="submission" date="2025-09" db="UniProtKB">
        <authorList>
            <consortium name="Ensembl"/>
        </authorList>
    </citation>
    <scope>IDENTIFICATION</scope>
</reference>
<dbReference type="GeneTree" id="ENSGT00940000160569"/>
<dbReference type="InterPro" id="IPR008984">
    <property type="entry name" value="SMAD_FHA_dom_sf"/>
</dbReference>
<sequence>MSQRPLILPWLVEQIDSTQYPGVCWTNQERTEFCIPWKHGLRQDSSEHDTLIFKAWAVASGSFREGVDRADPSVWKRNFRCALKAKRVEVVADHSNDSANPHKVYRLPGVQQRGPGSQDSAELGSDSQSQEELLPIGLSPTLQTVPCTSWDLNESTAVGHVLCFSDYPVPFTPEGCHMSPVPPQAVPCTPQAVYYSHHSSRLYPTLCITAGPLSVLCALDLNGKSPSGIQEHFSPDEQLAGVGIYRTTQFHVTVYFRGVKVREHEVTNPRGFRVVWTDPCAAVDPEGLELVSLPGPELLLDQGQARLTHRILEKLGAGLEVTVQGRGVRAARWGDTHAFWSLSRFDRSGQPREVPKERGEELYSMGEFIRGLIGFMEQKAESPAYSVWFCLGEKWPDPDQRPWEKKLIMLEVVLTSLQMLKMLAVQGGASSLQSESVDLQVSDNPSLLSHLYSLESMDFS</sequence>
<proteinExistence type="predicted"/>
<dbReference type="Gene3D" id="1.10.10.10">
    <property type="entry name" value="Winged helix-like DNA-binding domain superfamily/Winged helix DNA-binding domain"/>
    <property type="match status" value="1"/>
</dbReference>
<organism evidence="9 10">
    <name type="scientific">Lepisosteus oculatus</name>
    <name type="common">Spotted gar</name>
    <dbReference type="NCBI Taxonomy" id="7918"/>
    <lineage>
        <taxon>Eukaryota</taxon>
        <taxon>Metazoa</taxon>
        <taxon>Chordata</taxon>
        <taxon>Craniata</taxon>
        <taxon>Vertebrata</taxon>
        <taxon>Euteleostomi</taxon>
        <taxon>Actinopterygii</taxon>
        <taxon>Neopterygii</taxon>
        <taxon>Holostei</taxon>
        <taxon>Semionotiformes</taxon>
        <taxon>Lepisosteidae</taxon>
        <taxon>Lepisosteus</taxon>
    </lineage>
</organism>
<dbReference type="GO" id="GO:0045944">
    <property type="term" value="P:positive regulation of transcription by RNA polymerase II"/>
    <property type="evidence" value="ECO:0007669"/>
    <property type="project" value="UniProtKB-ARBA"/>
</dbReference>
<dbReference type="EMBL" id="AHAT01037807">
    <property type="status" value="NOT_ANNOTATED_CDS"/>
    <property type="molecule type" value="Genomic_DNA"/>
</dbReference>
<dbReference type="PANTHER" id="PTHR11949:SF1">
    <property type="entry name" value="INTERFERON REGULATORY FACTOR 3"/>
    <property type="match status" value="1"/>
</dbReference>
<evidence type="ECO:0000256" key="4">
    <source>
        <dbReference type="ARBA" id="ARBA00023159"/>
    </source>
</evidence>
<dbReference type="GO" id="GO:0005634">
    <property type="term" value="C:nucleus"/>
    <property type="evidence" value="ECO:0000318"/>
    <property type="project" value="GO_Central"/>
</dbReference>
<keyword evidence="5" id="KW-0804">Transcription</keyword>
<dbReference type="InterPro" id="IPR019817">
    <property type="entry name" value="Interferon_reg_fac_CS"/>
</dbReference>
<dbReference type="InterPro" id="IPR019471">
    <property type="entry name" value="Interferon_reg_factor-3"/>
</dbReference>
<dbReference type="EMBL" id="AHAT01037806">
    <property type="status" value="NOT_ANNOTATED_CDS"/>
    <property type="molecule type" value="Genomic_DNA"/>
</dbReference>
<keyword evidence="3" id="KW-0238">DNA-binding</keyword>
<evidence type="ECO:0000256" key="6">
    <source>
        <dbReference type="ARBA" id="ARBA00023242"/>
    </source>
</evidence>
<accession>W5NKM8</accession>
<dbReference type="FunFam" id="2.60.200.10:FF:000014">
    <property type="entry name" value="Interferon regulatory factor 3"/>
    <property type="match status" value="1"/>
</dbReference>
<reference evidence="10" key="1">
    <citation type="submission" date="2011-12" db="EMBL/GenBank/DDBJ databases">
        <title>The Draft Genome of Lepisosteus oculatus.</title>
        <authorList>
            <consortium name="The Broad Institute Genome Assembly &amp; Analysis Group"/>
            <consortium name="Computational R&amp;D Group"/>
            <consortium name="and Sequencing Platform"/>
            <person name="Di Palma F."/>
            <person name="Alfoldi J."/>
            <person name="Johnson J."/>
            <person name="Berlin A."/>
            <person name="Gnerre S."/>
            <person name="Jaffe D."/>
            <person name="MacCallum I."/>
            <person name="Young S."/>
            <person name="Walker B.J."/>
            <person name="Lander E.S."/>
            <person name="Lindblad-Toh K."/>
        </authorList>
    </citation>
    <scope>NUCLEOTIDE SEQUENCE [LARGE SCALE GENOMIC DNA]</scope>
</reference>
<dbReference type="EMBL" id="AHAT01037805">
    <property type="status" value="NOT_ANNOTATED_CDS"/>
    <property type="molecule type" value="Genomic_DNA"/>
</dbReference>
<dbReference type="InterPro" id="IPR036388">
    <property type="entry name" value="WH-like_DNA-bd_sf"/>
</dbReference>
<feature type="region of interest" description="Disordered" evidence="7">
    <location>
        <begin position="97"/>
        <end position="130"/>
    </location>
</feature>
<evidence type="ECO:0000256" key="3">
    <source>
        <dbReference type="ARBA" id="ARBA00023125"/>
    </source>
</evidence>
<dbReference type="FunFam" id="1.10.10.10:FF:000041">
    <property type="entry name" value="Interferon regulatory factor 4"/>
    <property type="match status" value="1"/>
</dbReference>
<evidence type="ECO:0000259" key="8">
    <source>
        <dbReference type="PROSITE" id="PS51507"/>
    </source>
</evidence>
<feature type="compositionally biased region" description="Polar residues" evidence="7">
    <location>
        <begin position="114"/>
        <end position="130"/>
    </location>
</feature>
<dbReference type="PROSITE" id="PS51507">
    <property type="entry name" value="IRF_2"/>
    <property type="match status" value="1"/>
</dbReference>
<dbReference type="eggNOG" id="ENOG502QTRR">
    <property type="taxonomic scope" value="Eukaryota"/>
</dbReference>
<dbReference type="Ensembl" id="ENSLOCT00000021223.1">
    <property type="protein sequence ID" value="ENSLOCP00000021187.1"/>
    <property type="gene ID" value="ENSLOCG00000017144.1"/>
</dbReference>
<dbReference type="InParanoid" id="W5NKM8"/>
<dbReference type="PROSITE" id="PS00601">
    <property type="entry name" value="IRF_1"/>
    <property type="match status" value="1"/>
</dbReference>
<dbReference type="Pfam" id="PF00605">
    <property type="entry name" value="IRF"/>
    <property type="match status" value="1"/>
</dbReference>
<evidence type="ECO:0000256" key="7">
    <source>
        <dbReference type="SAM" id="MobiDB-lite"/>
    </source>
</evidence>
<dbReference type="AlphaFoldDB" id="W5NKM8"/>
<dbReference type="GO" id="GO:0000981">
    <property type="term" value="F:DNA-binding transcription factor activity, RNA polymerase II-specific"/>
    <property type="evidence" value="ECO:0000318"/>
    <property type="project" value="GO_Central"/>
</dbReference>
<feature type="domain" description="IRF tryptophan pentad repeat" evidence="8">
    <location>
        <begin position="4"/>
        <end position="109"/>
    </location>
</feature>
<reference evidence="9" key="2">
    <citation type="submission" date="2025-08" db="UniProtKB">
        <authorList>
            <consortium name="Ensembl"/>
        </authorList>
    </citation>
    <scope>IDENTIFICATION</scope>
</reference>